<dbReference type="InterPro" id="IPR036390">
    <property type="entry name" value="WH_DNA-bd_sf"/>
</dbReference>
<dbReference type="Gene3D" id="1.10.10.10">
    <property type="entry name" value="Winged helix-like DNA-binding domain superfamily/Winged helix DNA-binding domain"/>
    <property type="match status" value="1"/>
</dbReference>
<dbReference type="PANTHER" id="PTHR33516">
    <property type="entry name" value="LEXA REPRESSOR"/>
    <property type="match status" value="1"/>
</dbReference>
<dbReference type="EC" id="3.4.21.88" evidence="12"/>
<evidence type="ECO:0000256" key="4">
    <source>
        <dbReference type="ARBA" id="ARBA00022763"/>
    </source>
</evidence>
<evidence type="ECO:0000256" key="14">
    <source>
        <dbReference type="SAM" id="MobiDB-lite"/>
    </source>
</evidence>
<dbReference type="NCBIfam" id="TIGR00498">
    <property type="entry name" value="lexA"/>
    <property type="match status" value="1"/>
</dbReference>
<evidence type="ECO:0000256" key="9">
    <source>
        <dbReference type="ARBA" id="ARBA00023163"/>
    </source>
</evidence>
<comment type="subunit">
    <text evidence="12">Homodimer.</text>
</comment>
<feature type="domain" description="Peptidase S24/S26A/S26B/S26C" evidence="15">
    <location>
        <begin position="131"/>
        <end position="243"/>
    </location>
</feature>
<protein>
    <recommendedName>
        <fullName evidence="12">LexA repressor</fullName>
        <ecNumber evidence="12">3.4.21.88</ecNumber>
    </recommendedName>
</protein>
<feature type="active site" description="For autocatalytic cleavage activity" evidence="12">
    <location>
        <position position="173"/>
    </location>
</feature>
<keyword evidence="9 12" id="KW-0804">Transcription</keyword>
<name>A0A4R5KZ76_9MICC</name>
<gene>
    <name evidence="12 17" type="primary">lexA</name>
    <name evidence="17" type="ORF">E1809_03980</name>
</gene>
<dbReference type="InterPro" id="IPR050077">
    <property type="entry name" value="LexA_repressor"/>
</dbReference>
<evidence type="ECO:0000313" key="17">
    <source>
        <dbReference type="EMBL" id="TDG01187.1"/>
    </source>
</evidence>
<evidence type="ECO:0000256" key="1">
    <source>
        <dbReference type="ARBA" id="ARBA00007484"/>
    </source>
</evidence>
<dbReference type="OrthoDB" id="9802364at2"/>
<dbReference type="SUPFAM" id="SSF46785">
    <property type="entry name" value="Winged helix' DNA-binding domain"/>
    <property type="match status" value="1"/>
</dbReference>
<dbReference type="InterPro" id="IPR006200">
    <property type="entry name" value="LexA"/>
</dbReference>
<comment type="similarity">
    <text evidence="1 12 13">Belongs to the peptidase S24 family.</text>
</comment>
<feature type="compositionally biased region" description="Polar residues" evidence="14">
    <location>
        <begin position="14"/>
        <end position="27"/>
    </location>
</feature>
<evidence type="ECO:0000256" key="8">
    <source>
        <dbReference type="ARBA" id="ARBA00023125"/>
    </source>
</evidence>
<dbReference type="InterPro" id="IPR039418">
    <property type="entry name" value="LexA-like"/>
</dbReference>
<dbReference type="InterPro" id="IPR006199">
    <property type="entry name" value="LexA_DNA-bd_dom"/>
</dbReference>
<evidence type="ECO:0000256" key="11">
    <source>
        <dbReference type="ARBA" id="ARBA00023236"/>
    </source>
</evidence>
<dbReference type="InterPro" id="IPR036286">
    <property type="entry name" value="LexA/Signal_pep-like_sf"/>
</dbReference>
<dbReference type="CDD" id="cd06529">
    <property type="entry name" value="S24_LexA-like"/>
    <property type="match status" value="1"/>
</dbReference>
<evidence type="ECO:0000256" key="5">
    <source>
        <dbReference type="ARBA" id="ARBA00022801"/>
    </source>
</evidence>
<evidence type="ECO:0000259" key="15">
    <source>
        <dbReference type="Pfam" id="PF00717"/>
    </source>
</evidence>
<evidence type="ECO:0000256" key="12">
    <source>
        <dbReference type="HAMAP-Rule" id="MF_00015"/>
    </source>
</evidence>
<evidence type="ECO:0000256" key="13">
    <source>
        <dbReference type="RuleBase" id="RU003991"/>
    </source>
</evidence>
<dbReference type="GO" id="GO:0003677">
    <property type="term" value="F:DNA binding"/>
    <property type="evidence" value="ECO:0007669"/>
    <property type="project" value="UniProtKB-UniRule"/>
</dbReference>
<keyword evidence="11 12" id="KW-0742">SOS response</keyword>
<dbReference type="HAMAP" id="MF_00015">
    <property type="entry name" value="LexA"/>
    <property type="match status" value="1"/>
</dbReference>
<feature type="region of interest" description="Disordered" evidence="14">
    <location>
        <begin position="1"/>
        <end position="29"/>
    </location>
</feature>
<evidence type="ECO:0000256" key="2">
    <source>
        <dbReference type="ARBA" id="ARBA00022491"/>
    </source>
</evidence>
<keyword evidence="4 12" id="KW-0227">DNA damage</keyword>
<feature type="domain" description="LexA repressor DNA-binding" evidence="16">
    <location>
        <begin position="23"/>
        <end position="86"/>
    </location>
</feature>
<comment type="caution">
    <text evidence="17">The sequence shown here is derived from an EMBL/GenBank/DDBJ whole genome shotgun (WGS) entry which is preliminary data.</text>
</comment>
<dbReference type="Pfam" id="PF00717">
    <property type="entry name" value="Peptidase_S24"/>
    <property type="match status" value="1"/>
</dbReference>
<dbReference type="GO" id="GO:0006281">
    <property type="term" value="P:DNA repair"/>
    <property type="evidence" value="ECO:0007669"/>
    <property type="project" value="UniProtKB-UniRule"/>
</dbReference>
<dbReference type="FunFam" id="2.10.109.10:FF:000001">
    <property type="entry name" value="LexA repressor"/>
    <property type="match status" value="1"/>
</dbReference>
<evidence type="ECO:0000256" key="7">
    <source>
        <dbReference type="ARBA" id="ARBA00023015"/>
    </source>
</evidence>
<keyword evidence="5 12" id="KW-0378">Hydrolase</keyword>
<dbReference type="PANTHER" id="PTHR33516:SF2">
    <property type="entry name" value="LEXA REPRESSOR-RELATED"/>
    <property type="match status" value="1"/>
</dbReference>
<dbReference type="InterPro" id="IPR006197">
    <property type="entry name" value="Peptidase_S24_LexA"/>
</dbReference>
<dbReference type="Gene3D" id="2.10.109.10">
    <property type="entry name" value="Umud Fragment, subunit A"/>
    <property type="match status" value="1"/>
</dbReference>
<evidence type="ECO:0000256" key="3">
    <source>
        <dbReference type="ARBA" id="ARBA00022705"/>
    </source>
</evidence>
<dbReference type="GO" id="GO:0006260">
    <property type="term" value="P:DNA replication"/>
    <property type="evidence" value="ECO:0007669"/>
    <property type="project" value="UniProtKB-UniRule"/>
</dbReference>
<dbReference type="PRINTS" id="PR00726">
    <property type="entry name" value="LEXASERPTASE"/>
</dbReference>
<dbReference type="RefSeq" id="WP_133202927.1">
    <property type="nucleotide sequence ID" value="NZ_SMRU01000003.1"/>
</dbReference>
<dbReference type="InterPro" id="IPR036388">
    <property type="entry name" value="WH-like_DNA-bd_sf"/>
</dbReference>
<feature type="site" description="Cleavage; by autolysis" evidence="12">
    <location>
        <begin position="138"/>
        <end position="139"/>
    </location>
</feature>
<comment type="function">
    <text evidence="12">Represses a number of genes involved in the response to DNA damage (SOS response), including recA and lexA. In the presence of single-stranded DNA, RecA interacts with LexA causing an autocatalytic cleavage which disrupts the DNA-binding part of LexA, leading to derepression of the SOS regulon and eventually DNA repair.</text>
</comment>
<keyword evidence="3 12" id="KW-0235">DNA replication</keyword>
<proteinExistence type="inferred from homology"/>
<feature type="DNA-binding region" description="H-T-H motif" evidence="12">
    <location>
        <begin position="49"/>
        <end position="69"/>
    </location>
</feature>
<keyword evidence="10 12" id="KW-0234">DNA repair</keyword>
<organism evidence="17 18">
    <name type="scientific">Arthrobacter terricola</name>
    <dbReference type="NCBI Taxonomy" id="2547396"/>
    <lineage>
        <taxon>Bacteria</taxon>
        <taxon>Bacillati</taxon>
        <taxon>Actinomycetota</taxon>
        <taxon>Actinomycetes</taxon>
        <taxon>Micrococcales</taxon>
        <taxon>Micrococcaceae</taxon>
        <taxon>Arthrobacter</taxon>
    </lineage>
</organism>
<keyword evidence="2 12" id="KW-0678">Repressor</keyword>
<keyword evidence="7 12" id="KW-0805">Transcription regulation</keyword>
<dbReference type="Proteomes" id="UP000295511">
    <property type="component" value="Unassembled WGS sequence"/>
</dbReference>
<comment type="catalytic activity">
    <reaction evidence="12">
        <text>Hydrolysis of Ala-|-Gly bond in repressor LexA.</text>
        <dbReference type="EC" id="3.4.21.88"/>
    </reaction>
</comment>
<dbReference type="GO" id="GO:0009432">
    <property type="term" value="P:SOS response"/>
    <property type="evidence" value="ECO:0007669"/>
    <property type="project" value="UniProtKB-UniRule"/>
</dbReference>
<feature type="active site" description="For autocatalytic cleavage activity" evidence="12">
    <location>
        <position position="210"/>
    </location>
</feature>
<evidence type="ECO:0000256" key="6">
    <source>
        <dbReference type="ARBA" id="ARBA00022813"/>
    </source>
</evidence>
<dbReference type="SUPFAM" id="SSF51306">
    <property type="entry name" value="LexA/Signal peptidase"/>
    <property type="match status" value="1"/>
</dbReference>
<reference evidence="17 18" key="1">
    <citation type="submission" date="2019-03" db="EMBL/GenBank/DDBJ databases">
        <title>Whole genome sequence of Arthrobacter sp JH1-1.</title>
        <authorList>
            <person name="Trinh H.N."/>
        </authorList>
    </citation>
    <scope>NUCLEOTIDE SEQUENCE [LARGE SCALE GENOMIC DNA]</scope>
    <source>
        <strain evidence="17 18">JH1-1</strain>
    </source>
</reference>
<keyword evidence="6 12" id="KW-0068">Autocatalytic cleavage</keyword>
<keyword evidence="18" id="KW-1185">Reference proteome</keyword>
<evidence type="ECO:0000259" key="16">
    <source>
        <dbReference type="Pfam" id="PF01726"/>
    </source>
</evidence>
<dbReference type="GO" id="GO:0045892">
    <property type="term" value="P:negative regulation of DNA-templated transcription"/>
    <property type="evidence" value="ECO:0007669"/>
    <property type="project" value="UniProtKB-UniRule"/>
</dbReference>
<evidence type="ECO:0000256" key="10">
    <source>
        <dbReference type="ARBA" id="ARBA00023204"/>
    </source>
</evidence>
<dbReference type="GO" id="GO:0004252">
    <property type="term" value="F:serine-type endopeptidase activity"/>
    <property type="evidence" value="ECO:0007669"/>
    <property type="project" value="UniProtKB-UniRule"/>
</dbReference>
<dbReference type="InterPro" id="IPR015927">
    <property type="entry name" value="Peptidase_S24_S26A/B/C"/>
</dbReference>
<keyword evidence="8 12" id="KW-0238">DNA-binding</keyword>
<evidence type="ECO:0000313" key="18">
    <source>
        <dbReference type="Proteomes" id="UP000295511"/>
    </source>
</evidence>
<feature type="compositionally biased region" description="Low complexity" evidence="14">
    <location>
        <begin position="1"/>
        <end position="13"/>
    </location>
</feature>
<sequence length="249" mass="26525">MAAKATGSGSAAARSQQPQKSPKSLTVRQKKILETIQRSVNDHGYPPSMREIGDTVGLASLSSVTHQLSQLEKLGYLRRDPKRPRAMEVLMPLTLDGGAQIPGVEATATLRSTGGLAVTELASASDTAMVPLVGRIAAGGPILADQTVEDVLPLPRQLVGHGELFMLKVAGDSMTDAAICNGDWVVVRRQNDAVNGDIVAALLDDEATVKTFRQRDGHTWLLPQNTQYEPILGDQATIMGKVVSVLRSL</sequence>
<dbReference type="Pfam" id="PF01726">
    <property type="entry name" value="LexA_DNA_bind"/>
    <property type="match status" value="1"/>
</dbReference>
<dbReference type="GO" id="GO:0006508">
    <property type="term" value="P:proteolysis"/>
    <property type="evidence" value="ECO:0007669"/>
    <property type="project" value="InterPro"/>
</dbReference>
<accession>A0A4R5KZ76</accession>
<dbReference type="EMBL" id="SMRU01000003">
    <property type="protein sequence ID" value="TDG01187.1"/>
    <property type="molecule type" value="Genomic_DNA"/>
</dbReference>
<dbReference type="AlphaFoldDB" id="A0A4R5KZ76"/>